<keyword evidence="2" id="KW-1185">Reference proteome</keyword>
<sequence>MVIAGVERWVSDQLHCVLGLSDPCVAQFLINMAQKSTSRQDLIEKIRDTGTISVNDDVVPHKEQCEKPAQAHECAVCEVLEQNAKYTLLADSDDEALHTIATVKEKTSKKRHLRQKADDESDDERPTASSSGEVVKVKQEPNWDSDPEDEQLQGLKEHRGFARKPLTQVAWFKVEGPLLGSQTTGGLQAQIQNPMAIDVTLMRGSLLQDLLLLSPSTSALCYFLFFLHWRGLF</sequence>
<dbReference type="EMBL" id="CM023481">
    <property type="protein sequence ID" value="KAH6946210.1"/>
    <property type="molecule type" value="Genomic_DNA"/>
</dbReference>
<evidence type="ECO:0000313" key="2">
    <source>
        <dbReference type="Proteomes" id="UP000821845"/>
    </source>
</evidence>
<proteinExistence type="predicted"/>
<accession>A0ACB7TH02</accession>
<evidence type="ECO:0000313" key="1">
    <source>
        <dbReference type="EMBL" id="KAH6946210.1"/>
    </source>
</evidence>
<protein>
    <submittedName>
        <fullName evidence="1">Uncharacterized protein</fullName>
    </submittedName>
</protein>
<comment type="caution">
    <text evidence="1">The sequence shown here is derived from an EMBL/GenBank/DDBJ whole genome shotgun (WGS) entry which is preliminary data.</text>
</comment>
<dbReference type="Proteomes" id="UP000821845">
    <property type="component" value="Chromosome 1"/>
</dbReference>
<gene>
    <name evidence="1" type="ORF">HPB50_012164</name>
</gene>
<reference evidence="1" key="1">
    <citation type="submission" date="2020-05" db="EMBL/GenBank/DDBJ databases">
        <title>Large-scale comparative analyses of tick genomes elucidate their genetic diversity and vector capacities.</title>
        <authorList>
            <person name="Jia N."/>
            <person name="Wang J."/>
            <person name="Shi W."/>
            <person name="Du L."/>
            <person name="Sun Y."/>
            <person name="Zhan W."/>
            <person name="Jiang J."/>
            <person name="Wang Q."/>
            <person name="Zhang B."/>
            <person name="Ji P."/>
            <person name="Sakyi L.B."/>
            <person name="Cui X."/>
            <person name="Yuan T."/>
            <person name="Jiang B."/>
            <person name="Yang W."/>
            <person name="Lam T.T.-Y."/>
            <person name="Chang Q."/>
            <person name="Ding S."/>
            <person name="Wang X."/>
            <person name="Zhu J."/>
            <person name="Ruan X."/>
            <person name="Zhao L."/>
            <person name="Wei J."/>
            <person name="Que T."/>
            <person name="Du C."/>
            <person name="Cheng J."/>
            <person name="Dai P."/>
            <person name="Han X."/>
            <person name="Huang E."/>
            <person name="Gao Y."/>
            <person name="Liu J."/>
            <person name="Shao H."/>
            <person name="Ye R."/>
            <person name="Li L."/>
            <person name="Wei W."/>
            <person name="Wang X."/>
            <person name="Wang C."/>
            <person name="Yang T."/>
            <person name="Huo Q."/>
            <person name="Li W."/>
            <person name="Guo W."/>
            <person name="Chen H."/>
            <person name="Zhou L."/>
            <person name="Ni X."/>
            <person name="Tian J."/>
            <person name="Zhou Y."/>
            <person name="Sheng Y."/>
            <person name="Liu T."/>
            <person name="Pan Y."/>
            <person name="Xia L."/>
            <person name="Li J."/>
            <person name="Zhao F."/>
            <person name="Cao W."/>
        </authorList>
    </citation>
    <scope>NUCLEOTIDE SEQUENCE</scope>
    <source>
        <strain evidence="1">Hyas-2018</strain>
    </source>
</reference>
<organism evidence="1 2">
    <name type="scientific">Hyalomma asiaticum</name>
    <name type="common">Tick</name>
    <dbReference type="NCBI Taxonomy" id="266040"/>
    <lineage>
        <taxon>Eukaryota</taxon>
        <taxon>Metazoa</taxon>
        <taxon>Ecdysozoa</taxon>
        <taxon>Arthropoda</taxon>
        <taxon>Chelicerata</taxon>
        <taxon>Arachnida</taxon>
        <taxon>Acari</taxon>
        <taxon>Parasitiformes</taxon>
        <taxon>Ixodida</taxon>
        <taxon>Ixodoidea</taxon>
        <taxon>Ixodidae</taxon>
        <taxon>Hyalomminae</taxon>
        <taxon>Hyalomma</taxon>
    </lineage>
</organism>
<name>A0ACB7TH02_HYAAI</name>